<keyword evidence="1" id="KW-0472">Membrane</keyword>
<gene>
    <name evidence="2" type="ORF">HYC85_011258</name>
</gene>
<organism evidence="2 3">
    <name type="scientific">Camellia sinensis</name>
    <name type="common">Tea plant</name>
    <name type="synonym">Thea sinensis</name>
    <dbReference type="NCBI Taxonomy" id="4442"/>
    <lineage>
        <taxon>Eukaryota</taxon>
        <taxon>Viridiplantae</taxon>
        <taxon>Streptophyta</taxon>
        <taxon>Embryophyta</taxon>
        <taxon>Tracheophyta</taxon>
        <taxon>Spermatophyta</taxon>
        <taxon>Magnoliopsida</taxon>
        <taxon>eudicotyledons</taxon>
        <taxon>Gunneridae</taxon>
        <taxon>Pentapetalae</taxon>
        <taxon>asterids</taxon>
        <taxon>Ericales</taxon>
        <taxon>Theaceae</taxon>
        <taxon>Camellia</taxon>
    </lineage>
</organism>
<reference evidence="3" key="1">
    <citation type="journal article" date="2020" name="Nat. Commun.">
        <title>Genome assembly of wild tea tree DASZ reveals pedigree and selection history of tea varieties.</title>
        <authorList>
            <person name="Zhang W."/>
            <person name="Zhang Y."/>
            <person name="Qiu H."/>
            <person name="Guo Y."/>
            <person name="Wan H."/>
            <person name="Zhang X."/>
            <person name="Scossa F."/>
            <person name="Alseekh S."/>
            <person name="Zhang Q."/>
            <person name="Wang P."/>
            <person name="Xu L."/>
            <person name="Schmidt M.H."/>
            <person name="Jia X."/>
            <person name="Li D."/>
            <person name="Zhu A."/>
            <person name="Guo F."/>
            <person name="Chen W."/>
            <person name="Ni D."/>
            <person name="Usadel B."/>
            <person name="Fernie A.R."/>
            <person name="Wen W."/>
        </authorList>
    </citation>
    <scope>NUCLEOTIDE SEQUENCE [LARGE SCALE GENOMIC DNA]</scope>
    <source>
        <strain evidence="3">cv. G240</strain>
    </source>
</reference>
<reference evidence="2 3" key="2">
    <citation type="submission" date="2020-07" db="EMBL/GenBank/DDBJ databases">
        <title>Genome assembly of wild tea tree DASZ reveals pedigree and selection history of tea varieties.</title>
        <authorList>
            <person name="Zhang W."/>
        </authorList>
    </citation>
    <scope>NUCLEOTIDE SEQUENCE [LARGE SCALE GENOMIC DNA]</scope>
    <source>
        <strain evidence="3">cv. G240</strain>
        <tissue evidence="2">Leaf</tissue>
    </source>
</reference>
<comment type="caution">
    <text evidence="2">The sequence shown here is derived from an EMBL/GenBank/DDBJ whole genome shotgun (WGS) entry which is preliminary data.</text>
</comment>
<name>A0A7J7H9K6_CAMSI</name>
<keyword evidence="1" id="KW-1133">Transmembrane helix</keyword>
<accession>A0A7J7H9K6</accession>
<protein>
    <submittedName>
        <fullName evidence="2">Uncharacterized protein</fullName>
    </submittedName>
</protein>
<keyword evidence="1" id="KW-0812">Transmembrane</keyword>
<dbReference type="Proteomes" id="UP000593564">
    <property type="component" value="Unassembled WGS sequence"/>
</dbReference>
<dbReference type="EMBL" id="JACBKZ010000005">
    <property type="protein sequence ID" value="KAF5949265.1"/>
    <property type="molecule type" value="Genomic_DNA"/>
</dbReference>
<feature type="transmembrane region" description="Helical" evidence="1">
    <location>
        <begin position="25"/>
        <end position="44"/>
    </location>
</feature>
<proteinExistence type="predicted"/>
<evidence type="ECO:0000313" key="3">
    <source>
        <dbReference type="Proteomes" id="UP000593564"/>
    </source>
</evidence>
<evidence type="ECO:0000256" key="1">
    <source>
        <dbReference type="SAM" id="Phobius"/>
    </source>
</evidence>
<sequence>MESTVLGALRDGLKLNSVQPIQTKILESILVASFTITTLLLIIPCEFINGSPVPTLTFAGLPSTFQAFVVCLVFAIAGSLSALLINDSSFLVKFCEYSSMASMTFALSLFLWAMFTVLRNY</sequence>
<evidence type="ECO:0000313" key="2">
    <source>
        <dbReference type="EMBL" id="KAF5949265.1"/>
    </source>
</evidence>
<keyword evidence="3" id="KW-1185">Reference proteome</keyword>
<feature type="transmembrane region" description="Helical" evidence="1">
    <location>
        <begin position="97"/>
        <end position="118"/>
    </location>
</feature>
<dbReference type="AlphaFoldDB" id="A0A7J7H9K6"/>
<feature type="transmembrane region" description="Helical" evidence="1">
    <location>
        <begin position="64"/>
        <end position="85"/>
    </location>
</feature>